<protein>
    <submittedName>
        <fullName evidence="2">Periplasmic heavy metal sensor</fullName>
    </submittedName>
</protein>
<evidence type="ECO:0000256" key="1">
    <source>
        <dbReference type="SAM" id="Phobius"/>
    </source>
</evidence>
<organism evidence="2 3">
    <name type="scientific">Candidatus Nitrobium versatile</name>
    <dbReference type="NCBI Taxonomy" id="2884831"/>
    <lineage>
        <taxon>Bacteria</taxon>
        <taxon>Pseudomonadati</taxon>
        <taxon>Nitrospirota</taxon>
        <taxon>Nitrospiria</taxon>
        <taxon>Nitrospirales</taxon>
        <taxon>Nitrospiraceae</taxon>
        <taxon>Candidatus Nitrobium</taxon>
    </lineage>
</organism>
<keyword evidence="1" id="KW-0812">Transmembrane</keyword>
<dbReference type="InterPro" id="IPR025961">
    <property type="entry name" value="Metal_resist"/>
</dbReference>
<dbReference type="Proteomes" id="UP000705867">
    <property type="component" value="Unassembled WGS sequence"/>
</dbReference>
<proteinExistence type="predicted"/>
<keyword evidence="1" id="KW-0472">Membrane</keyword>
<accession>A0A953M2X5</accession>
<evidence type="ECO:0000313" key="3">
    <source>
        <dbReference type="Proteomes" id="UP000705867"/>
    </source>
</evidence>
<dbReference type="EMBL" id="JAIOIV010000132">
    <property type="protein sequence ID" value="MBZ0157941.1"/>
    <property type="molecule type" value="Genomic_DNA"/>
</dbReference>
<feature type="transmembrane region" description="Helical" evidence="1">
    <location>
        <begin position="6"/>
        <end position="29"/>
    </location>
</feature>
<reference evidence="2" key="1">
    <citation type="journal article" date="2021" name="bioRxiv">
        <title>Unraveling nitrogen, sulfur and carbon metabolic pathways and microbial community transcriptional responses to substrate deprivation and toxicity stresses in a bioreactor mimicking anoxic brackish coastal sediment conditions.</title>
        <authorList>
            <person name="Martins P.D."/>
            <person name="Echeveste M.J."/>
            <person name="Arshad A."/>
            <person name="Kurth J."/>
            <person name="Ouboter H."/>
            <person name="Jetten M.S.M."/>
            <person name="Welte C.U."/>
        </authorList>
    </citation>
    <scope>NUCLEOTIDE SEQUENCE</scope>
    <source>
        <strain evidence="2">MAG_39</strain>
    </source>
</reference>
<dbReference type="Pfam" id="PF13801">
    <property type="entry name" value="Metal_resist"/>
    <property type="match status" value="1"/>
</dbReference>
<sequence length="158" mass="18454">MKGVTLKFILSASLLLNITVLCTAGYLYYKQTRSWVSPFGHRIERDRFLFEELSLQPGQMRAMREKAIPFRAEIDGRRKTIEEKREALFALLRSDHPDREAMEALIAEISRMQEEMQKRIALHILEEKALLTKDQQEKFLDLIENAMKNGRQKGCPTQ</sequence>
<dbReference type="AlphaFoldDB" id="A0A953M2X5"/>
<evidence type="ECO:0000313" key="2">
    <source>
        <dbReference type="EMBL" id="MBZ0157941.1"/>
    </source>
</evidence>
<keyword evidence="1" id="KW-1133">Transmembrane helix</keyword>
<name>A0A953M2X5_9BACT</name>
<comment type="caution">
    <text evidence="2">The sequence shown here is derived from an EMBL/GenBank/DDBJ whole genome shotgun (WGS) entry which is preliminary data.</text>
</comment>
<dbReference type="Gene3D" id="1.20.120.1490">
    <property type="match status" value="1"/>
</dbReference>
<reference evidence="2" key="2">
    <citation type="submission" date="2021-08" db="EMBL/GenBank/DDBJ databases">
        <authorList>
            <person name="Dalcin Martins P."/>
        </authorList>
    </citation>
    <scope>NUCLEOTIDE SEQUENCE</scope>
    <source>
        <strain evidence="2">MAG_39</strain>
    </source>
</reference>
<gene>
    <name evidence="2" type="ORF">K8I29_17220</name>
</gene>